<accession>A0A1K0FJQ9</accession>
<dbReference type="EMBL" id="MEIA01000172">
    <property type="protein sequence ID" value="OJF13103.1"/>
    <property type="molecule type" value="Genomic_DNA"/>
</dbReference>
<sequence>MTFPAVDLLARVGAAAGSGDGLGAAQGLGVDQRGGGLRVTAFDLLADLFAQVVVHPGQGAVGGPALEVVVDEFRVGEVGG</sequence>
<protein>
    <submittedName>
        <fullName evidence="1">Uncharacterized protein</fullName>
    </submittedName>
</protein>
<keyword evidence="2" id="KW-1185">Reference proteome</keyword>
<dbReference type="Proteomes" id="UP000182486">
    <property type="component" value="Unassembled WGS sequence"/>
</dbReference>
<comment type="caution">
    <text evidence="1">The sequence shown here is derived from an EMBL/GenBank/DDBJ whole genome shotgun (WGS) entry which is preliminary data.</text>
</comment>
<dbReference type="AlphaFoldDB" id="A0A1K0FJQ9"/>
<proteinExistence type="predicted"/>
<gene>
    <name evidence="1" type="ORF">BG844_16980</name>
</gene>
<evidence type="ECO:0000313" key="1">
    <source>
        <dbReference type="EMBL" id="OJF13103.1"/>
    </source>
</evidence>
<name>A0A1K0FJQ9_9ACTN</name>
<organism evidence="1 2">
    <name type="scientific">Couchioplanes caeruleus subsp. caeruleus</name>
    <dbReference type="NCBI Taxonomy" id="56427"/>
    <lineage>
        <taxon>Bacteria</taxon>
        <taxon>Bacillati</taxon>
        <taxon>Actinomycetota</taxon>
        <taxon>Actinomycetes</taxon>
        <taxon>Micromonosporales</taxon>
        <taxon>Micromonosporaceae</taxon>
        <taxon>Couchioplanes</taxon>
    </lineage>
</organism>
<evidence type="ECO:0000313" key="2">
    <source>
        <dbReference type="Proteomes" id="UP000182486"/>
    </source>
</evidence>
<reference evidence="1 2" key="1">
    <citation type="submission" date="2016-09" db="EMBL/GenBank/DDBJ databases">
        <title>Couchioplanes caeruleus draft genome sequence.</title>
        <authorList>
            <person name="Sheehan J."/>
            <person name="Caffrey P."/>
        </authorList>
    </citation>
    <scope>NUCLEOTIDE SEQUENCE [LARGE SCALE GENOMIC DNA]</scope>
    <source>
        <strain evidence="1 2">DSM 43634</strain>
    </source>
</reference>